<feature type="domain" description="DUF4349" evidence="3">
    <location>
        <begin position="86"/>
        <end position="315"/>
    </location>
</feature>
<reference evidence="4 5" key="1">
    <citation type="submission" date="2010-03" db="EMBL/GenBank/DDBJ databases">
        <authorList>
            <consortium name="The Broad Institute Genome Sequencing Platform"/>
            <person name="Ward D."/>
            <person name="Earl A."/>
            <person name="Feldgarden M."/>
            <person name="Gevers D."/>
            <person name="Young S."/>
            <person name="Zeng Q."/>
            <person name="Koehrsen M."/>
            <person name="Alvarado L."/>
            <person name="Berlin A.M."/>
            <person name="Borenstein D."/>
            <person name="Chapman S.B."/>
            <person name="Chen Z."/>
            <person name="Engels R."/>
            <person name="Freedman E."/>
            <person name="Gellesch M."/>
            <person name="Goldberg J."/>
            <person name="Griggs A."/>
            <person name="Gujja S."/>
            <person name="Heilman E.R."/>
            <person name="Heiman D.I."/>
            <person name="Hepburn T.A."/>
            <person name="Howarth C."/>
            <person name="Jen D."/>
            <person name="Larson L."/>
            <person name="Mehta T."/>
            <person name="Park D."/>
            <person name="Pearson M."/>
            <person name="Richards J."/>
            <person name="Roberts A."/>
            <person name="Saif S."/>
            <person name="Shea T.D."/>
            <person name="Shenoy N."/>
            <person name="Sisk P."/>
            <person name="Stolte C."/>
            <person name="Sykes S.N."/>
            <person name="Walk T."/>
            <person name="White J."/>
            <person name="Yandava C."/>
            <person name="Izard J."/>
            <person name="Baranova O.V."/>
            <person name="Blanton J.M."/>
            <person name="Tanner A.C."/>
            <person name="Dewhirst F."/>
            <person name="Haas B."/>
            <person name="Nusbaum C."/>
            <person name="Birren B."/>
        </authorList>
    </citation>
    <scope>NUCLEOTIDE SEQUENCE [LARGE SCALE GENOMIC DNA]</scope>
    <source>
        <strain evidence="4 5">ATCC 29453</strain>
    </source>
</reference>
<dbReference type="EMBL" id="ADCY02000009">
    <property type="protein sequence ID" value="EFG31315.2"/>
    <property type="molecule type" value="Genomic_DNA"/>
</dbReference>
<evidence type="ECO:0000313" key="4">
    <source>
        <dbReference type="EMBL" id="EFG31315.2"/>
    </source>
</evidence>
<proteinExistence type="predicted"/>
<feature type="chain" id="PRO_5030178916" description="DUF4349 domain-containing protein" evidence="2">
    <location>
        <begin position="18"/>
        <end position="361"/>
    </location>
</feature>
<evidence type="ECO:0000313" key="5">
    <source>
        <dbReference type="Proteomes" id="UP000017813"/>
    </source>
</evidence>
<dbReference type="PROSITE" id="PS51257">
    <property type="entry name" value="PROKAR_LIPOPROTEIN"/>
    <property type="match status" value="1"/>
</dbReference>
<keyword evidence="5" id="KW-1185">Reference proteome</keyword>
<feature type="signal peptide" evidence="2">
    <location>
        <begin position="1"/>
        <end position="17"/>
    </location>
</feature>
<sequence>MRFKQLLIVGMVMTALAACGGAEQRQQNYAPTTEIVTKAEDAAPAAVSDIESTPMISASSPLVATKPNPMPPLQASNVITETVSGRQMVVSADLNFETDSVRKTVSGIEELAKKYTGFVVFSQIDTYTNGTQTYPKADGNILYITRYTHEGNMTLRVPRERSSEFIRELQQHIVFLDKEVFKSEDVGLTLRKQALEAQRQQELAQRLDAINRQTHPATQQTEDAIRAEFEAKARENEAALQEEYWRDKIQFATITLRFRQPEAVMQQLMPNPDAIAKQHSPQFGTVLGNMLKQGWNGFLTVLLYLLKFWPITVVLPLIYMGFRVMRKMRSRRLSRKLTQAMQTNTRHQHEYYTVEEIDDFD</sequence>
<gene>
    <name evidence="4" type="ORF">HMPREF9021_00583</name>
</gene>
<protein>
    <recommendedName>
        <fullName evidence="3">DUF4349 domain-containing protein</fullName>
    </recommendedName>
</protein>
<name>V9H8W3_9NEIS</name>
<keyword evidence="1" id="KW-0812">Transmembrane</keyword>
<keyword evidence="2" id="KW-0732">Signal</keyword>
<keyword evidence="1" id="KW-0472">Membrane</keyword>
<evidence type="ECO:0000259" key="3">
    <source>
        <dbReference type="Pfam" id="PF14257"/>
    </source>
</evidence>
<dbReference type="HOGENOM" id="CLU_767027_0_0_4"/>
<evidence type="ECO:0000256" key="2">
    <source>
        <dbReference type="SAM" id="SignalP"/>
    </source>
</evidence>
<comment type="caution">
    <text evidence="4">The sequence shown here is derived from an EMBL/GenBank/DDBJ whole genome shotgun (WGS) entry which is preliminary data.</text>
</comment>
<dbReference type="Pfam" id="PF14257">
    <property type="entry name" value="DUF4349"/>
    <property type="match status" value="1"/>
</dbReference>
<evidence type="ECO:0000256" key="1">
    <source>
        <dbReference type="SAM" id="Phobius"/>
    </source>
</evidence>
<dbReference type="RefSeq" id="WP_002641369.1">
    <property type="nucleotide sequence ID" value="NZ_CP019448.1"/>
</dbReference>
<dbReference type="Proteomes" id="UP000017813">
    <property type="component" value="Unassembled WGS sequence"/>
</dbReference>
<dbReference type="InterPro" id="IPR025645">
    <property type="entry name" value="DUF4349"/>
</dbReference>
<dbReference type="AlphaFoldDB" id="V9H8W3"/>
<dbReference type="KEGG" id="smur:BWP33_10350"/>
<accession>V9H8W3</accession>
<reference evidence="4 5" key="2">
    <citation type="submission" date="2011-10" db="EMBL/GenBank/DDBJ databases">
        <title>The Genome Sequence of Simonsiella muelleri ATCC 29453.</title>
        <authorList>
            <consortium name="The Broad Institute Genome Sequencing Platform"/>
            <consortium name="The Broad Institute Genome Sequencing Center for Infectious Disease"/>
            <person name="Earl A."/>
            <person name="Ward D."/>
            <person name="Feldgarden M."/>
            <person name="Gevers D."/>
            <person name="Izard J."/>
            <person name="Baranova O.V."/>
            <person name="Blanton J.M."/>
            <person name="Tanner A.C."/>
            <person name="Dewhirst F."/>
            <person name="Young S.K."/>
            <person name="Zeng Q."/>
            <person name="Gargeya S."/>
            <person name="Fitzgerald M."/>
            <person name="Haas B."/>
            <person name="Abouelleil A."/>
            <person name="Alvarado L."/>
            <person name="Arachchi H.M."/>
            <person name="Berlin A."/>
            <person name="Brown A."/>
            <person name="Chapman S.B."/>
            <person name="Chen Z."/>
            <person name="Dunbar C."/>
            <person name="Freedman E."/>
            <person name="Gearin G."/>
            <person name="Goldberg J."/>
            <person name="Griggs A."/>
            <person name="Gujja S."/>
            <person name="Heiman D."/>
            <person name="Howarth C."/>
            <person name="Larson L."/>
            <person name="Lui A."/>
            <person name="MacDonald P.J.P."/>
            <person name="Montmayeur A."/>
            <person name="Murphy C."/>
            <person name="Neiman D."/>
            <person name="Pearson M."/>
            <person name="Priest M."/>
            <person name="Roberts A."/>
            <person name="Saif S."/>
            <person name="Shea T."/>
            <person name="Shenoy N."/>
            <person name="Sisk P."/>
            <person name="Stolte C."/>
            <person name="Sykes S."/>
            <person name="Wortman J."/>
            <person name="Nusbaum C."/>
            <person name="Birren B."/>
        </authorList>
    </citation>
    <scope>NUCLEOTIDE SEQUENCE [LARGE SCALE GENOMIC DNA]</scope>
    <source>
        <strain evidence="4 5">ATCC 29453</strain>
    </source>
</reference>
<keyword evidence="1" id="KW-1133">Transmembrane helix</keyword>
<dbReference type="eggNOG" id="ENOG502ZCH8">
    <property type="taxonomic scope" value="Bacteria"/>
</dbReference>
<organism evidence="4 5">
    <name type="scientific">Simonsiella muelleri ATCC 29453</name>
    <dbReference type="NCBI Taxonomy" id="641147"/>
    <lineage>
        <taxon>Bacteria</taxon>
        <taxon>Pseudomonadati</taxon>
        <taxon>Pseudomonadota</taxon>
        <taxon>Betaproteobacteria</taxon>
        <taxon>Neisseriales</taxon>
        <taxon>Neisseriaceae</taxon>
        <taxon>Simonsiella</taxon>
    </lineage>
</organism>
<feature type="transmembrane region" description="Helical" evidence="1">
    <location>
        <begin position="301"/>
        <end position="322"/>
    </location>
</feature>
<dbReference type="OrthoDB" id="8607086at2"/>